<dbReference type="GO" id="GO:0000978">
    <property type="term" value="F:RNA polymerase II cis-regulatory region sequence-specific DNA binding"/>
    <property type="evidence" value="ECO:0007669"/>
    <property type="project" value="TreeGrafter"/>
</dbReference>
<feature type="non-terminal residue" evidence="8">
    <location>
        <position position="1"/>
    </location>
</feature>
<gene>
    <name evidence="7" type="ORF">GIL414_LOCUS17737</name>
    <name evidence="8" type="ORF">OVN521_LOCUS24916</name>
    <name evidence="9" type="ORF">SMN809_LOCUS69707</name>
</gene>
<dbReference type="FunFam" id="3.30.160.60:FF:000110">
    <property type="entry name" value="Zinc finger protein-like"/>
    <property type="match status" value="1"/>
</dbReference>
<dbReference type="Gene3D" id="3.30.160.60">
    <property type="entry name" value="Classic Zinc Finger"/>
    <property type="match status" value="2"/>
</dbReference>
<dbReference type="FunFam" id="3.30.160.60:FF:002343">
    <property type="entry name" value="Zinc finger protein 33A"/>
    <property type="match status" value="1"/>
</dbReference>
<dbReference type="InterPro" id="IPR013087">
    <property type="entry name" value="Znf_C2H2_type"/>
</dbReference>
<dbReference type="GO" id="GO:0005667">
    <property type="term" value="C:transcription regulator complex"/>
    <property type="evidence" value="ECO:0007669"/>
    <property type="project" value="TreeGrafter"/>
</dbReference>
<proteinExistence type="predicted"/>
<keyword evidence="2" id="KW-0677">Repeat</keyword>
<dbReference type="Proteomes" id="UP000676336">
    <property type="component" value="Unassembled WGS sequence"/>
</dbReference>
<evidence type="ECO:0000256" key="3">
    <source>
        <dbReference type="ARBA" id="ARBA00022771"/>
    </source>
</evidence>
<dbReference type="EMBL" id="CAJOBJ010008524">
    <property type="protein sequence ID" value="CAF4114539.1"/>
    <property type="molecule type" value="Genomic_DNA"/>
</dbReference>
<dbReference type="PANTHER" id="PTHR14003:SF19">
    <property type="entry name" value="YY2 TRANSCRIPTION FACTOR"/>
    <property type="match status" value="1"/>
</dbReference>
<dbReference type="Pfam" id="PF00096">
    <property type="entry name" value="zf-C2H2"/>
    <property type="match status" value="2"/>
</dbReference>
<evidence type="ECO:0000256" key="1">
    <source>
        <dbReference type="ARBA" id="ARBA00022723"/>
    </source>
</evidence>
<accession>A0A819ZMN9</accession>
<dbReference type="SMART" id="SM00355">
    <property type="entry name" value="ZnF_C2H2"/>
    <property type="match status" value="2"/>
</dbReference>
<keyword evidence="4" id="KW-0862">Zinc</keyword>
<dbReference type="EMBL" id="CAJOBI010320049">
    <property type="protein sequence ID" value="CAF5183584.1"/>
    <property type="molecule type" value="Genomic_DNA"/>
</dbReference>
<keyword evidence="3 5" id="KW-0863">Zinc-finger</keyword>
<evidence type="ECO:0000313" key="7">
    <source>
        <dbReference type="EMBL" id="CAF4114539.1"/>
    </source>
</evidence>
<feature type="domain" description="C2H2-type" evidence="6">
    <location>
        <begin position="42"/>
        <end position="69"/>
    </location>
</feature>
<sequence>LRCHSHVHNGTWPYRCPICTRGFSKQTNLKNHLLIHTGQKPFQCQFCSKKFSLSCNLRSHIRTNHNDFPIDFSSSSSFSENHSLLIVDDHDENDIIDIENDD</sequence>
<dbReference type="GO" id="GO:0031519">
    <property type="term" value="C:PcG protein complex"/>
    <property type="evidence" value="ECO:0007669"/>
    <property type="project" value="TreeGrafter"/>
</dbReference>
<dbReference type="PROSITE" id="PS50157">
    <property type="entry name" value="ZINC_FINGER_C2H2_2"/>
    <property type="match status" value="2"/>
</dbReference>
<dbReference type="AlphaFoldDB" id="A0A819ZMN9"/>
<dbReference type="Proteomes" id="UP000663866">
    <property type="component" value="Unassembled WGS sequence"/>
</dbReference>
<evidence type="ECO:0000259" key="6">
    <source>
        <dbReference type="PROSITE" id="PS50157"/>
    </source>
</evidence>
<name>A0A819ZMN9_9BILA</name>
<keyword evidence="10" id="KW-1185">Reference proteome</keyword>
<comment type="caution">
    <text evidence="8">The sequence shown here is derived from an EMBL/GenBank/DDBJ whole genome shotgun (WGS) entry which is preliminary data.</text>
</comment>
<dbReference type="EMBL" id="CAJOBG010006064">
    <property type="protein sequence ID" value="CAF4174747.1"/>
    <property type="molecule type" value="Genomic_DNA"/>
</dbReference>
<evidence type="ECO:0000313" key="8">
    <source>
        <dbReference type="EMBL" id="CAF4174747.1"/>
    </source>
</evidence>
<evidence type="ECO:0000313" key="9">
    <source>
        <dbReference type="EMBL" id="CAF5183584.1"/>
    </source>
</evidence>
<dbReference type="SUPFAM" id="SSF57667">
    <property type="entry name" value="beta-beta-alpha zinc fingers"/>
    <property type="match status" value="1"/>
</dbReference>
<dbReference type="PANTHER" id="PTHR14003">
    <property type="entry name" value="TRANSCRIPTIONAL REPRESSOR PROTEIN YY"/>
    <property type="match status" value="1"/>
</dbReference>
<dbReference type="Proteomes" id="UP000681720">
    <property type="component" value="Unassembled WGS sequence"/>
</dbReference>
<evidence type="ECO:0000313" key="10">
    <source>
        <dbReference type="Proteomes" id="UP000663866"/>
    </source>
</evidence>
<protein>
    <recommendedName>
        <fullName evidence="6">C2H2-type domain-containing protein</fullName>
    </recommendedName>
</protein>
<evidence type="ECO:0000256" key="5">
    <source>
        <dbReference type="PROSITE-ProRule" id="PRU00042"/>
    </source>
</evidence>
<dbReference type="GO" id="GO:0000785">
    <property type="term" value="C:chromatin"/>
    <property type="evidence" value="ECO:0007669"/>
    <property type="project" value="TreeGrafter"/>
</dbReference>
<dbReference type="InterPro" id="IPR036236">
    <property type="entry name" value="Znf_C2H2_sf"/>
</dbReference>
<evidence type="ECO:0000256" key="4">
    <source>
        <dbReference type="ARBA" id="ARBA00022833"/>
    </source>
</evidence>
<dbReference type="GO" id="GO:0000981">
    <property type="term" value="F:DNA-binding transcription factor activity, RNA polymerase II-specific"/>
    <property type="evidence" value="ECO:0007669"/>
    <property type="project" value="TreeGrafter"/>
</dbReference>
<dbReference type="GO" id="GO:0008270">
    <property type="term" value="F:zinc ion binding"/>
    <property type="evidence" value="ECO:0007669"/>
    <property type="project" value="UniProtKB-KW"/>
</dbReference>
<reference evidence="8" key="1">
    <citation type="submission" date="2021-02" db="EMBL/GenBank/DDBJ databases">
        <authorList>
            <person name="Nowell W R."/>
        </authorList>
    </citation>
    <scope>NUCLEOTIDE SEQUENCE</scope>
</reference>
<organism evidence="8 10">
    <name type="scientific">Rotaria magnacalcarata</name>
    <dbReference type="NCBI Taxonomy" id="392030"/>
    <lineage>
        <taxon>Eukaryota</taxon>
        <taxon>Metazoa</taxon>
        <taxon>Spiralia</taxon>
        <taxon>Gnathifera</taxon>
        <taxon>Rotifera</taxon>
        <taxon>Eurotatoria</taxon>
        <taxon>Bdelloidea</taxon>
        <taxon>Philodinida</taxon>
        <taxon>Philodinidae</taxon>
        <taxon>Rotaria</taxon>
    </lineage>
</organism>
<dbReference type="PROSITE" id="PS00028">
    <property type="entry name" value="ZINC_FINGER_C2H2_1"/>
    <property type="match status" value="2"/>
</dbReference>
<keyword evidence="1" id="KW-0479">Metal-binding</keyword>
<evidence type="ECO:0000256" key="2">
    <source>
        <dbReference type="ARBA" id="ARBA00022737"/>
    </source>
</evidence>
<feature type="domain" description="C2H2-type" evidence="6">
    <location>
        <begin position="14"/>
        <end position="41"/>
    </location>
</feature>